<evidence type="ECO:0000313" key="7">
    <source>
        <dbReference type="EMBL" id="MBA4611597.1"/>
    </source>
</evidence>
<feature type="domain" description="NnrU" evidence="6">
    <location>
        <begin position="7"/>
        <end position="220"/>
    </location>
</feature>
<sequence length="223" mass="24218">MGWSEYTLAFAAFFLTHSVPLRPPVKQRLVGVLGARGFTLAYSALSLFVLGWLIEASNRAPYVGLWDWAPWQNHVPLTVMGAVCLLLALSLGRPNPFSFGGAGNDRFDPAHPGLVRWMRHPLLVALALWAGAHLVPNGDLAHVLLFGTFAGFALLGMWIVDRRRRREMGARWEALLAEVRAGPVVPVPQSAAGLALRCGLALGVYLLLLAAHPYLFGVSPLPV</sequence>
<keyword evidence="4 5" id="KW-0472">Membrane</keyword>
<reference evidence="7 8" key="2">
    <citation type="submission" date="2020-08" db="EMBL/GenBank/DDBJ databases">
        <title>Stappia taiwanensis sp. nov., isolated from a coastal thermal spring.</title>
        <authorList>
            <person name="Kampfer P."/>
        </authorList>
    </citation>
    <scope>NUCLEOTIDE SEQUENCE [LARGE SCALE GENOMIC DNA]</scope>
    <source>
        <strain evidence="7 8">DSM 23284</strain>
    </source>
</reference>
<comment type="caution">
    <text evidence="7">The sequence shown here is derived from an EMBL/GenBank/DDBJ whole genome shotgun (WGS) entry which is preliminary data.</text>
</comment>
<evidence type="ECO:0000256" key="3">
    <source>
        <dbReference type="ARBA" id="ARBA00022989"/>
    </source>
</evidence>
<feature type="transmembrane region" description="Helical" evidence="5">
    <location>
        <begin position="140"/>
        <end position="160"/>
    </location>
</feature>
<feature type="transmembrane region" description="Helical" evidence="5">
    <location>
        <begin position="37"/>
        <end position="54"/>
    </location>
</feature>
<evidence type="ECO:0000256" key="1">
    <source>
        <dbReference type="ARBA" id="ARBA00004141"/>
    </source>
</evidence>
<evidence type="ECO:0000259" key="6">
    <source>
        <dbReference type="Pfam" id="PF07298"/>
    </source>
</evidence>
<dbReference type="GO" id="GO:0016020">
    <property type="term" value="C:membrane"/>
    <property type="evidence" value="ECO:0007669"/>
    <property type="project" value="UniProtKB-SubCell"/>
</dbReference>
<proteinExistence type="predicted"/>
<protein>
    <submittedName>
        <fullName evidence="7">NnrU family protein</fullName>
    </submittedName>
</protein>
<dbReference type="Proteomes" id="UP000559404">
    <property type="component" value="Unassembled WGS sequence"/>
</dbReference>
<dbReference type="EMBL" id="JACEON010000006">
    <property type="protein sequence ID" value="MBA4611597.1"/>
    <property type="molecule type" value="Genomic_DNA"/>
</dbReference>
<keyword evidence="2 5" id="KW-0812">Transmembrane</keyword>
<dbReference type="AlphaFoldDB" id="A0A838XP88"/>
<reference evidence="7 8" key="1">
    <citation type="submission" date="2020-07" db="EMBL/GenBank/DDBJ databases">
        <authorList>
            <person name="Li M."/>
        </authorList>
    </citation>
    <scope>NUCLEOTIDE SEQUENCE [LARGE SCALE GENOMIC DNA]</scope>
    <source>
        <strain evidence="7 8">DSM 23284</strain>
    </source>
</reference>
<dbReference type="InterPro" id="IPR009915">
    <property type="entry name" value="NnrU_dom"/>
</dbReference>
<dbReference type="RefSeq" id="WP_181759803.1">
    <property type="nucleotide sequence ID" value="NZ_BMCR01000005.1"/>
</dbReference>
<evidence type="ECO:0000256" key="4">
    <source>
        <dbReference type="ARBA" id="ARBA00023136"/>
    </source>
</evidence>
<evidence type="ECO:0000313" key="8">
    <source>
        <dbReference type="Proteomes" id="UP000559404"/>
    </source>
</evidence>
<keyword evidence="3 5" id="KW-1133">Transmembrane helix</keyword>
<accession>A0A838XP88</accession>
<gene>
    <name evidence="7" type="ORF">H1W37_08045</name>
</gene>
<evidence type="ECO:0000256" key="2">
    <source>
        <dbReference type="ARBA" id="ARBA00022692"/>
    </source>
</evidence>
<dbReference type="Pfam" id="PF07298">
    <property type="entry name" value="NnrU"/>
    <property type="match status" value="1"/>
</dbReference>
<organism evidence="7 8">
    <name type="scientific">Stappia taiwanensis</name>
    <dbReference type="NCBI Taxonomy" id="992267"/>
    <lineage>
        <taxon>Bacteria</taxon>
        <taxon>Pseudomonadati</taxon>
        <taxon>Pseudomonadota</taxon>
        <taxon>Alphaproteobacteria</taxon>
        <taxon>Hyphomicrobiales</taxon>
        <taxon>Stappiaceae</taxon>
        <taxon>Stappia</taxon>
    </lineage>
</organism>
<feature type="transmembrane region" description="Helical" evidence="5">
    <location>
        <begin position="194"/>
        <end position="215"/>
    </location>
</feature>
<name>A0A838XP88_9HYPH</name>
<comment type="subcellular location">
    <subcellularLocation>
        <location evidence="1">Membrane</location>
        <topology evidence="1">Multi-pass membrane protein</topology>
    </subcellularLocation>
</comment>
<evidence type="ECO:0000256" key="5">
    <source>
        <dbReference type="SAM" id="Phobius"/>
    </source>
</evidence>
<feature type="transmembrane region" description="Helical" evidence="5">
    <location>
        <begin position="74"/>
        <end position="92"/>
    </location>
</feature>
<keyword evidence="8" id="KW-1185">Reference proteome</keyword>